<evidence type="ECO:0000256" key="5">
    <source>
        <dbReference type="ARBA" id="ARBA00023277"/>
    </source>
</evidence>
<feature type="domain" description="L-arabinose isomerase central" evidence="8">
    <location>
        <begin position="212"/>
        <end position="332"/>
    </location>
</feature>
<dbReference type="Gene3D" id="3.40.50.10940">
    <property type="match status" value="1"/>
</dbReference>
<dbReference type="AlphaFoldDB" id="A0A271IWT5"/>
<keyword evidence="1" id="KW-0479">Metal-binding</keyword>
<keyword evidence="2" id="KW-0054">Arabinose catabolism</keyword>
<dbReference type="InterPro" id="IPR004216">
    <property type="entry name" value="Fuc/Ara_isomerase_C"/>
</dbReference>
<dbReference type="PANTHER" id="PTHR38464:SF1">
    <property type="entry name" value="L-ARABINOSE ISOMERASE"/>
    <property type="match status" value="1"/>
</dbReference>
<evidence type="ECO:0000256" key="4">
    <source>
        <dbReference type="ARBA" id="ARBA00023235"/>
    </source>
</evidence>
<dbReference type="EMBL" id="MQWD01000001">
    <property type="protein sequence ID" value="PAP75009.1"/>
    <property type="molecule type" value="Genomic_DNA"/>
</dbReference>
<dbReference type="InterPro" id="IPR055389">
    <property type="entry name" value="AraA_N"/>
</dbReference>
<evidence type="ECO:0000259" key="6">
    <source>
        <dbReference type="Pfam" id="PF02610"/>
    </source>
</evidence>
<evidence type="ECO:0000313" key="10">
    <source>
        <dbReference type="Proteomes" id="UP000216339"/>
    </source>
</evidence>
<dbReference type="Pfam" id="PF11762">
    <property type="entry name" value="Arabinose_Iso_C"/>
    <property type="match status" value="1"/>
</dbReference>
<dbReference type="InterPro" id="IPR009015">
    <property type="entry name" value="Fucose_isomerase_N/cen_sf"/>
</dbReference>
<dbReference type="GO" id="GO:0019569">
    <property type="term" value="P:L-arabinose catabolic process to D-xylulose 5-phosphate"/>
    <property type="evidence" value="ECO:0007669"/>
    <property type="project" value="TreeGrafter"/>
</dbReference>
<keyword evidence="4 9" id="KW-0413">Isomerase</keyword>
<keyword evidence="5" id="KW-0119">Carbohydrate metabolism</keyword>
<dbReference type="Pfam" id="PF24856">
    <property type="entry name" value="AraA_central"/>
    <property type="match status" value="1"/>
</dbReference>
<sequence>MESPALGTQVRSNGTAGRSARVPRIGLLGIMQELYDETFPDITERQGSYAREIIGALGDGVEVSFPGPARNRADIEARVRQFNAEGLDGILIVMLTYGPALRTVRALRENRLPVMLANTQPLRTITDDWDMSHLTFNQGVHGAQDMANTLVRLGVPFPVISEDWRSDAFREFVTDWAHAAQAAQSMRTMRLAQFGQMPGMGDILTDEAAFMRALGPQTDRVSLGTIVEIMDGLPDEDVEAAMAEDRENFEIDENLGEEQHAYASRLQVAFERYLEREGYDGFSVYFDAIGDDGRFEQIHMLAASNLMAKGYGYGGEGDMCTTALVTAGHVLAPDAHFTEMYAMDFERDSVLQSHMGEGNWKVARKDRKPKLIDRPLGIGGLDNPPTVLFQAEPGTATLVSLVPLEGERYRLVVSVGEVLDTEEMPNVEMPYFHFRPDTGVRACLDGWLRHGGTHHQCLHLGDVSRRWEMFCELTGVEYARV</sequence>
<dbReference type="InterPro" id="IPR055390">
    <property type="entry name" value="AraA_central"/>
</dbReference>
<dbReference type="SUPFAM" id="SSF53743">
    <property type="entry name" value="FucI/AraA N-terminal and middle domains"/>
    <property type="match status" value="1"/>
</dbReference>
<dbReference type="InterPro" id="IPR003762">
    <property type="entry name" value="Lara_isomerase"/>
</dbReference>
<evidence type="ECO:0000259" key="8">
    <source>
        <dbReference type="Pfam" id="PF24856"/>
    </source>
</evidence>
<feature type="domain" description="L-arabinose isomerase N-terminal" evidence="6">
    <location>
        <begin position="32"/>
        <end position="186"/>
    </location>
</feature>
<dbReference type="InterPro" id="IPR024664">
    <property type="entry name" value="Ara_Isoase_C"/>
</dbReference>
<dbReference type="InterPro" id="IPR038583">
    <property type="entry name" value="AraA_N_sf"/>
</dbReference>
<dbReference type="GO" id="GO:0005829">
    <property type="term" value="C:cytosol"/>
    <property type="evidence" value="ECO:0007669"/>
    <property type="project" value="TreeGrafter"/>
</dbReference>
<dbReference type="GO" id="GO:0046872">
    <property type="term" value="F:metal ion binding"/>
    <property type="evidence" value="ECO:0007669"/>
    <property type="project" value="UniProtKB-KW"/>
</dbReference>
<evidence type="ECO:0000256" key="2">
    <source>
        <dbReference type="ARBA" id="ARBA00022935"/>
    </source>
</evidence>
<comment type="caution">
    <text evidence="9">The sequence shown here is derived from an EMBL/GenBank/DDBJ whole genome shotgun (WGS) entry which is preliminary data.</text>
</comment>
<evidence type="ECO:0000259" key="7">
    <source>
        <dbReference type="Pfam" id="PF11762"/>
    </source>
</evidence>
<keyword evidence="10" id="KW-1185">Reference proteome</keyword>
<reference evidence="9 10" key="1">
    <citation type="submission" date="2016-11" db="EMBL/GenBank/DDBJ databases">
        <title>Study of marine rhodopsin-containing bacteria.</title>
        <authorList>
            <person name="Yoshizawa S."/>
            <person name="Kumagai Y."/>
            <person name="Kogure K."/>
        </authorList>
    </citation>
    <scope>NUCLEOTIDE SEQUENCE [LARGE SCALE GENOMIC DNA]</scope>
    <source>
        <strain evidence="9 10">SAORIC-28</strain>
    </source>
</reference>
<proteinExistence type="predicted"/>
<dbReference type="CDD" id="cd00578">
    <property type="entry name" value="L-fuc_L-ara-isomerases"/>
    <property type="match status" value="1"/>
</dbReference>
<accession>A0A271IWT5</accession>
<name>A0A271IWT5_9BACT</name>
<organism evidence="9 10">
    <name type="scientific">Rubrivirga marina</name>
    <dbReference type="NCBI Taxonomy" id="1196024"/>
    <lineage>
        <taxon>Bacteria</taxon>
        <taxon>Pseudomonadati</taxon>
        <taxon>Rhodothermota</taxon>
        <taxon>Rhodothermia</taxon>
        <taxon>Rhodothermales</taxon>
        <taxon>Rubricoccaceae</taxon>
        <taxon>Rubrivirga</taxon>
    </lineage>
</organism>
<dbReference type="Proteomes" id="UP000216339">
    <property type="component" value="Unassembled WGS sequence"/>
</dbReference>
<dbReference type="SUPFAM" id="SSF50443">
    <property type="entry name" value="FucI/AraA C-terminal domain-like"/>
    <property type="match status" value="1"/>
</dbReference>
<gene>
    <name evidence="9" type="ORF">BSZ37_00355</name>
</gene>
<evidence type="ECO:0000256" key="1">
    <source>
        <dbReference type="ARBA" id="ARBA00022723"/>
    </source>
</evidence>
<keyword evidence="3" id="KW-0464">Manganese</keyword>
<feature type="domain" description="L-arabinose isomerase C-terminal" evidence="7">
    <location>
        <begin position="335"/>
        <end position="477"/>
    </location>
</feature>
<dbReference type="OrthoDB" id="3194672at2"/>
<dbReference type="RefSeq" id="WP_095508635.1">
    <property type="nucleotide sequence ID" value="NZ_MQWD01000001.1"/>
</dbReference>
<evidence type="ECO:0000313" key="9">
    <source>
        <dbReference type="EMBL" id="PAP75009.1"/>
    </source>
</evidence>
<dbReference type="GO" id="GO:0008733">
    <property type="term" value="F:L-arabinose isomerase activity"/>
    <property type="evidence" value="ECO:0007669"/>
    <property type="project" value="InterPro"/>
</dbReference>
<dbReference type="PANTHER" id="PTHR38464">
    <property type="entry name" value="L-ARABINOSE ISOMERASE"/>
    <property type="match status" value="1"/>
</dbReference>
<protein>
    <submittedName>
        <fullName evidence="9">Arabinose isomerase</fullName>
    </submittedName>
</protein>
<dbReference type="PIRSF" id="PIRSF001478">
    <property type="entry name" value="L-ara_isomerase"/>
    <property type="match status" value="1"/>
</dbReference>
<dbReference type="Pfam" id="PF02610">
    <property type="entry name" value="AraA_N"/>
    <property type="match status" value="1"/>
</dbReference>
<evidence type="ECO:0000256" key="3">
    <source>
        <dbReference type="ARBA" id="ARBA00023211"/>
    </source>
</evidence>